<evidence type="ECO:0008006" key="3">
    <source>
        <dbReference type="Google" id="ProtNLM"/>
    </source>
</evidence>
<dbReference type="EMBL" id="MFSP01000191">
    <property type="protein sequence ID" value="OGI61647.1"/>
    <property type="molecule type" value="Genomic_DNA"/>
</dbReference>
<dbReference type="Pfam" id="PF13578">
    <property type="entry name" value="Methyltransf_24"/>
    <property type="match status" value="1"/>
</dbReference>
<protein>
    <recommendedName>
        <fullName evidence="3">Class I SAM-dependent methyltransferase</fullName>
    </recommendedName>
</protein>
<gene>
    <name evidence="1" type="ORF">A2W18_15150</name>
</gene>
<organism evidence="1 2">
    <name type="scientific">Candidatus Muproteobacteria bacterium RBG_16_60_9</name>
    <dbReference type="NCBI Taxonomy" id="1817755"/>
    <lineage>
        <taxon>Bacteria</taxon>
        <taxon>Pseudomonadati</taxon>
        <taxon>Pseudomonadota</taxon>
        <taxon>Candidatus Muproteobacteria</taxon>
    </lineage>
</organism>
<proteinExistence type="predicted"/>
<reference evidence="1 2" key="1">
    <citation type="journal article" date="2016" name="Nat. Commun.">
        <title>Thousands of microbial genomes shed light on interconnected biogeochemical processes in an aquifer system.</title>
        <authorList>
            <person name="Anantharaman K."/>
            <person name="Brown C.T."/>
            <person name="Hug L.A."/>
            <person name="Sharon I."/>
            <person name="Castelle C.J."/>
            <person name="Probst A.J."/>
            <person name="Thomas B.C."/>
            <person name="Singh A."/>
            <person name="Wilkins M.J."/>
            <person name="Karaoz U."/>
            <person name="Brodie E.L."/>
            <person name="Williams K.H."/>
            <person name="Hubbard S.S."/>
            <person name="Banfield J.F."/>
        </authorList>
    </citation>
    <scope>NUCLEOTIDE SEQUENCE [LARGE SCALE GENOMIC DNA]</scope>
</reference>
<dbReference type="Proteomes" id="UP000179076">
    <property type="component" value="Unassembled WGS sequence"/>
</dbReference>
<name>A0A1F6UW72_9PROT</name>
<evidence type="ECO:0000313" key="2">
    <source>
        <dbReference type="Proteomes" id="UP000179076"/>
    </source>
</evidence>
<comment type="caution">
    <text evidence="1">The sequence shown here is derived from an EMBL/GenBank/DDBJ whole genome shotgun (WGS) entry which is preliminary data.</text>
</comment>
<sequence length="274" mass="31632">MDIREVNAQAKKLFENSICEIPGISLNQEKQFQLLQEFAELYDECPFPEAHVPGTRYYFNNEYFSYGDGIALYSFLRYWRPTRIIEIGSGFSSAAMLDVNERFFGGSIKCTFIEPYPERLQGLMTADDKMRHTVLAKKVQDVDLEIFDTLKENDIFFVDSSHVAKTGSDVCHIFANILPRLRQGVFIHFHDITWPFEYPRNWIETGLSWNEAYFLKAFLQYNSIFQIVYFCSFIEAVGRDLLVKAMPLALKTATQTGSLVTPSNSSIWLKKMPA</sequence>
<dbReference type="SUPFAM" id="SSF53335">
    <property type="entry name" value="S-adenosyl-L-methionine-dependent methyltransferases"/>
    <property type="match status" value="1"/>
</dbReference>
<dbReference type="AlphaFoldDB" id="A0A1F6UW72"/>
<accession>A0A1F6UW72</accession>
<dbReference type="Gene3D" id="3.40.50.150">
    <property type="entry name" value="Vaccinia Virus protein VP39"/>
    <property type="match status" value="1"/>
</dbReference>
<dbReference type="InterPro" id="IPR029063">
    <property type="entry name" value="SAM-dependent_MTases_sf"/>
</dbReference>
<evidence type="ECO:0000313" key="1">
    <source>
        <dbReference type="EMBL" id="OGI61647.1"/>
    </source>
</evidence>